<dbReference type="SUPFAM" id="SSF51261">
    <property type="entry name" value="Duplicated hybrid motif"/>
    <property type="match status" value="1"/>
</dbReference>
<organism evidence="4 6">
    <name type="scientific">Flavobacterium glaciei</name>
    <dbReference type="NCBI Taxonomy" id="386300"/>
    <lineage>
        <taxon>Bacteria</taxon>
        <taxon>Pseudomonadati</taxon>
        <taxon>Bacteroidota</taxon>
        <taxon>Flavobacteriia</taxon>
        <taxon>Flavobacteriales</taxon>
        <taxon>Flavobacteriaceae</taxon>
        <taxon>Flavobacterium</taxon>
    </lineage>
</organism>
<dbReference type="GO" id="GO:0004222">
    <property type="term" value="F:metalloendopeptidase activity"/>
    <property type="evidence" value="ECO:0007669"/>
    <property type="project" value="TreeGrafter"/>
</dbReference>
<feature type="domain" description="M23ase beta-sheet core" evidence="2">
    <location>
        <begin position="140"/>
        <end position="237"/>
    </location>
</feature>
<proteinExistence type="predicted"/>
<dbReference type="InterPro" id="IPR050570">
    <property type="entry name" value="Cell_wall_metabolism_enzyme"/>
</dbReference>
<gene>
    <name evidence="3" type="ORF">DFR66_108144</name>
    <name evidence="4" type="ORF">IQ02_01854</name>
</gene>
<dbReference type="OrthoDB" id="9809488at2"/>
<dbReference type="Gene3D" id="2.70.70.10">
    <property type="entry name" value="Glucose Permease (Domain IIA)"/>
    <property type="match status" value="1"/>
</dbReference>
<dbReference type="CDD" id="cd12797">
    <property type="entry name" value="M23_peptidase"/>
    <property type="match status" value="1"/>
</dbReference>
<dbReference type="Pfam" id="PF01551">
    <property type="entry name" value="Peptidase_M23"/>
    <property type="match status" value="1"/>
</dbReference>
<evidence type="ECO:0000313" key="6">
    <source>
        <dbReference type="Proteomes" id="UP000321392"/>
    </source>
</evidence>
<feature type="chain" id="PRO_5022812137" evidence="1">
    <location>
        <begin position="21"/>
        <end position="272"/>
    </location>
</feature>
<dbReference type="InterPro" id="IPR016047">
    <property type="entry name" value="M23ase_b-sheet_dom"/>
</dbReference>
<dbReference type="EMBL" id="QQBA01000008">
    <property type="protein sequence ID" value="RDI53791.1"/>
    <property type="molecule type" value="Genomic_DNA"/>
</dbReference>
<reference evidence="3 5" key="2">
    <citation type="submission" date="2018-07" db="EMBL/GenBank/DDBJ databases">
        <title>Genomic Encyclopedia of Type Strains, Phase IV (KMG-IV): sequencing the most valuable type-strain genomes for metagenomic binning, comparative biology and taxonomic classification.</title>
        <authorList>
            <person name="Goeker M."/>
        </authorList>
    </citation>
    <scope>NUCLEOTIDE SEQUENCE [LARGE SCALE GENOMIC DNA]</scope>
    <source>
        <strain evidence="3 5">DSM 19728</strain>
    </source>
</reference>
<evidence type="ECO:0000259" key="2">
    <source>
        <dbReference type="Pfam" id="PF01551"/>
    </source>
</evidence>
<dbReference type="EMBL" id="VLKX01000008">
    <property type="protein sequence ID" value="TWI47017.1"/>
    <property type="molecule type" value="Genomic_DNA"/>
</dbReference>
<keyword evidence="1" id="KW-0732">Signal</keyword>
<reference evidence="4 6" key="1">
    <citation type="journal article" date="2015" name="Stand. Genomic Sci.">
        <title>Genomic Encyclopedia of Bacterial and Archaeal Type Strains, Phase III: the genomes of soil and plant-associated and newly described type strains.</title>
        <authorList>
            <person name="Whitman W.B."/>
            <person name="Woyke T."/>
            <person name="Klenk H.P."/>
            <person name="Zhou Y."/>
            <person name="Lilburn T.G."/>
            <person name="Beck B.J."/>
            <person name="De Vos P."/>
            <person name="Vandamme P."/>
            <person name="Eisen J.A."/>
            <person name="Garrity G."/>
            <person name="Hugenholtz P."/>
            <person name="Kyrpides N.C."/>
        </authorList>
    </citation>
    <scope>NUCLEOTIDE SEQUENCE [LARGE SCALE GENOMIC DNA]</scope>
    <source>
        <strain evidence="4 6">CGMCC 1.5380</strain>
    </source>
</reference>
<evidence type="ECO:0000313" key="4">
    <source>
        <dbReference type="EMBL" id="TWI47017.1"/>
    </source>
</evidence>
<accession>A0A562PRE2</accession>
<dbReference type="InterPro" id="IPR011055">
    <property type="entry name" value="Dup_hybrid_motif"/>
</dbReference>
<name>A0A562PRE2_9FLAO</name>
<comment type="caution">
    <text evidence="4">The sequence shown here is derived from an EMBL/GenBank/DDBJ whole genome shotgun (WGS) entry which is preliminary data.</text>
</comment>
<dbReference type="RefSeq" id="WP_114754496.1">
    <property type="nucleotide sequence ID" value="NZ_QQBA01000008.1"/>
</dbReference>
<dbReference type="Proteomes" id="UP000321392">
    <property type="component" value="Unassembled WGS sequence"/>
</dbReference>
<dbReference type="Proteomes" id="UP000254518">
    <property type="component" value="Unassembled WGS sequence"/>
</dbReference>
<dbReference type="PANTHER" id="PTHR21666">
    <property type="entry name" value="PEPTIDASE-RELATED"/>
    <property type="match status" value="1"/>
</dbReference>
<sequence length="272" mass="30679">MKFLIFIAFSLTTLTTSLFAQTNVKFYHEMENGAYKVFADNNEVCEVSVLLSYDLLNMKNVNPANKPIVIPANAKKYLIDQINVVDRTKKSKFSFQSQIHLGNITKSSYDKDFLYTLPFKTGEVYEVYQGYYGSFSHKNENALDFTMKIGTAVTAIREGIVVKTVTANSLGCKDESCKQYNNYIIILHPDGTFVEYTHIQKNGSKVKVGDLVKQGDVIALSGNTGWSSGPHLHLVVYLPTSKGRQTLQTIFKTGDGQTREILSEKKKYNRNY</sequence>
<feature type="signal peptide" evidence="1">
    <location>
        <begin position="1"/>
        <end position="20"/>
    </location>
</feature>
<dbReference type="AlphaFoldDB" id="A0A562PRE2"/>
<evidence type="ECO:0000313" key="5">
    <source>
        <dbReference type="Proteomes" id="UP000254518"/>
    </source>
</evidence>
<keyword evidence="5" id="KW-1185">Reference proteome</keyword>
<evidence type="ECO:0000313" key="3">
    <source>
        <dbReference type="EMBL" id="RDI53791.1"/>
    </source>
</evidence>
<protein>
    <submittedName>
        <fullName evidence="4">Peptidase M23-like protein</fullName>
    </submittedName>
</protein>
<evidence type="ECO:0000256" key="1">
    <source>
        <dbReference type="SAM" id="SignalP"/>
    </source>
</evidence>
<reference evidence="4" key="3">
    <citation type="submission" date="2019-07" db="EMBL/GenBank/DDBJ databases">
        <authorList>
            <person name="Whitman W."/>
            <person name="Huntemann M."/>
            <person name="Clum A."/>
            <person name="Pillay M."/>
            <person name="Palaniappan K."/>
            <person name="Varghese N."/>
            <person name="Mikhailova N."/>
            <person name="Stamatis D."/>
            <person name="Reddy T."/>
            <person name="Daum C."/>
            <person name="Shapiro N."/>
            <person name="Ivanova N."/>
            <person name="Kyrpides N."/>
            <person name="Woyke T."/>
        </authorList>
    </citation>
    <scope>NUCLEOTIDE SEQUENCE</scope>
    <source>
        <strain evidence="4">CGMCC 1.5380</strain>
    </source>
</reference>
<dbReference type="PANTHER" id="PTHR21666:SF270">
    <property type="entry name" value="MUREIN HYDROLASE ACTIVATOR ENVC"/>
    <property type="match status" value="1"/>
</dbReference>